<dbReference type="GO" id="GO:0044183">
    <property type="term" value="F:protein folding chaperone"/>
    <property type="evidence" value="ECO:0007669"/>
    <property type="project" value="InterPro"/>
</dbReference>
<dbReference type="InterPro" id="IPR011032">
    <property type="entry name" value="GroES-like_sf"/>
</dbReference>
<dbReference type="HAMAP" id="MF_00580">
    <property type="entry name" value="CH10"/>
    <property type="match status" value="1"/>
</dbReference>
<accession>A0A9N9T7E5</accession>
<dbReference type="GO" id="GO:0051087">
    <property type="term" value="F:protein-folding chaperone binding"/>
    <property type="evidence" value="ECO:0007669"/>
    <property type="project" value="TreeGrafter"/>
</dbReference>
<sequence length="110" mass="11896">MSAAAKVARAANIKKITPLMNRVLIKKAEAETHTEGGIILPDKNNVKVQRGTVVAVGPGIRTESGHIVPVNVNTGDEVILADYGGTKIELAKDEVYFMYRDHDILAKLTD</sequence>
<evidence type="ECO:0000313" key="8">
    <source>
        <dbReference type="Proteomes" id="UP001153709"/>
    </source>
</evidence>
<dbReference type="InterPro" id="IPR018369">
    <property type="entry name" value="Chaprnonin_Cpn10_CS"/>
</dbReference>
<dbReference type="AlphaFoldDB" id="A0A9N9T7E5"/>
<dbReference type="PANTHER" id="PTHR10772:SF0">
    <property type="entry name" value="10 KDA HEAT SHOCK PROTEIN, MITOCHONDRIAL"/>
    <property type="match status" value="1"/>
</dbReference>
<protein>
    <recommendedName>
        <fullName evidence="2">10 kDa heat shock protein, mitochondrial</fullName>
    </recommendedName>
    <alternativeName>
        <fullName evidence="4">10 kDa chaperonin</fullName>
    </alternativeName>
    <alternativeName>
        <fullName evidence="5">Chaperonin 10</fullName>
    </alternativeName>
</protein>
<dbReference type="InterPro" id="IPR020818">
    <property type="entry name" value="Chaperonin_GroES"/>
</dbReference>
<evidence type="ECO:0000256" key="6">
    <source>
        <dbReference type="RuleBase" id="RU003479"/>
    </source>
</evidence>
<name>A0A9N9T7E5_DIABA</name>
<dbReference type="GO" id="GO:0005759">
    <property type="term" value="C:mitochondrial matrix"/>
    <property type="evidence" value="ECO:0007669"/>
    <property type="project" value="TreeGrafter"/>
</dbReference>
<dbReference type="GO" id="GO:0051082">
    <property type="term" value="F:unfolded protein binding"/>
    <property type="evidence" value="ECO:0007669"/>
    <property type="project" value="TreeGrafter"/>
</dbReference>
<dbReference type="Pfam" id="PF00166">
    <property type="entry name" value="Cpn10"/>
    <property type="match status" value="1"/>
</dbReference>
<dbReference type="Proteomes" id="UP001153709">
    <property type="component" value="Chromosome 9"/>
</dbReference>
<dbReference type="CDD" id="cd00320">
    <property type="entry name" value="cpn10"/>
    <property type="match status" value="1"/>
</dbReference>
<gene>
    <name evidence="7" type="ORF">DIABBA_LOCUS12941</name>
</gene>
<keyword evidence="3 6" id="KW-0143">Chaperone</keyword>
<dbReference type="PRINTS" id="PR00297">
    <property type="entry name" value="CHAPERONIN10"/>
</dbReference>
<evidence type="ECO:0000256" key="2">
    <source>
        <dbReference type="ARBA" id="ARBA00018842"/>
    </source>
</evidence>
<organism evidence="7 8">
    <name type="scientific">Diabrotica balteata</name>
    <name type="common">Banded cucumber beetle</name>
    <dbReference type="NCBI Taxonomy" id="107213"/>
    <lineage>
        <taxon>Eukaryota</taxon>
        <taxon>Metazoa</taxon>
        <taxon>Ecdysozoa</taxon>
        <taxon>Arthropoda</taxon>
        <taxon>Hexapoda</taxon>
        <taxon>Insecta</taxon>
        <taxon>Pterygota</taxon>
        <taxon>Neoptera</taxon>
        <taxon>Endopterygota</taxon>
        <taxon>Coleoptera</taxon>
        <taxon>Polyphaga</taxon>
        <taxon>Cucujiformia</taxon>
        <taxon>Chrysomeloidea</taxon>
        <taxon>Chrysomelidae</taxon>
        <taxon>Galerucinae</taxon>
        <taxon>Diabroticina</taxon>
        <taxon>Diabroticites</taxon>
        <taxon>Diabrotica</taxon>
    </lineage>
</organism>
<evidence type="ECO:0000256" key="4">
    <source>
        <dbReference type="ARBA" id="ARBA00029976"/>
    </source>
</evidence>
<dbReference type="SMART" id="SM00883">
    <property type="entry name" value="Cpn10"/>
    <property type="match status" value="1"/>
</dbReference>
<dbReference type="PANTHER" id="PTHR10772">
    <property type="entry name" value="10 KDA HEAT SHOCK PROTEIN"/>
    <property type="match status" value="1"/>
</dbReference>
<dbReference type="GO" id="GO:0005524">
    <property type="term" value="F:ATP binding"/>
    <property type="evidence" value="ECO:0007669"/>
    <property type="project" value="InterPro"/>
</dbReference>
<proteinExistence type="inferred from homology"/>
<dbReference type="EMBL" id="OU898284">
    <property type="protein sequence ID" value="CAG9840286.1"/>
    <property type="molecule type" value="Genomic_DNA"/>
</dbReference>
<reference evidence="7" key="1">
    <citation type="submission" date="2022-01" db="EMBL/GenBank/DDBJ databases">
        <authorList>
            <person name="King R."/>
        </authorList>
    </citation>
    <scope>NUCLEOTIDE SEQUENCE</scope>
</reference>
<evidence type="ECO:0000256" key="5">
    <source>
        <dbReference type="ARBA" id="ARBA00031971"/>
    </source>
</evidence>
<keyword evidence="8" id="KW-1185">Reference proteome</keyword>
<evidence type="ECO:0000256" key="1">
    <source>
        <dbReference type="ARBA" id="ARBA00006975"/>
    </source>
</evidence>
<dbReference type="SUPFAM" id="SSF50129">
    <property type="entry name" value="GroES-like"/>
    <property type="match status" value="1"/>
</dbReference>
<dbReference type="GO" id="GO:0046872">
    <property type="term" value="F:metal ion binding"/>
    <property type="evidence" value="ECO:0007669"/>
    <property type="project" value="TreeGrafter"/>
</dbReference>
<dbReference type="OrthoDB" id="184876at2759"/>
<dbReference type="PROSITE" id="PS00681">
    <property type="entry name" value="CHAPERONINS_CPN10"/>
    <property type="match status" value="1"/>
</dbReference>
<dbReference type="InterPro" id="IPR037124">
    <property type="entry name" value="Chaperonin_GroES_sf"/>
</dbReference>
<comment type="similarity">
    <text evidence="1 6">Belongs to the GroES chaperonin family.</text>
</comment>
<evidence type="ECO:0000313" key="7">
    <source>
        <dbReference type="EMBL" id="CAG9840286.1"/>
    </source>
</evidence>
<dbReference type="FunFam" id="2.30.33.40:FF:000002">
    <property type="entry name" value="10 kDa chaperonin, mitochondrial"/>
    <property type="match status" value="1"/>
</dbReference>
<dbReference type="Gene3D" id="2.30.33.40">
    <property type="entry name" value="GroES chaperonin"/>
    <property type="match status" value="1"/>
</dbReference>
<evidence type="ECO:0000256" key="3">
    <source>
        <dbReference type="ARBA" id="ARBA00023186"/>
    </source>
</evidence>